<evidence type="ECO:0000256" key="8">
    <source>
        <dbReference type="ARBA" id="ARBA00023004"/>
    </source>
</evidence>
<keyword evidence="10 15" id="KW-0798">TonB box</keyword>
<gene>
    <name evidence="18" type="primary">bfrH</name>
    <name evidence="18" type="ordered locus">BAV1209</name>
</gene>
<dbReference type="GO" id="GO:0015344">
    <property type="term" value="F:siderophore uptake transmembrane transporter activity"/>
    <property type="evidence" value="ECO:0007669"/>
    <property type="project" value="TreeGrafter"/>
</dbReference>
<evidence type="ECO:0000256" key="7">
    <source>
        <dbReference type="ARBA" id="ARBA00022729"/>
    </source>
</evidence>
<keyword evidence="19" id="KW-1185">Reference proteome</keyword>
<feature type="non-terminal residue" evidence="18">
    <location>
        <position position="1"/>
    </location>
</feature>
<feature type="domain" description="Secretin/TonB short N-terminal" evidence="17">
    <location>
        <begin position="62"/>
        <end position="113"/>
    </location>
</feature>
<dbReference type="InterPro" id="IPR010105">
    <property type="entry name" value="TonB_sidphr_rcpt"/>
</dbReference>
<evidence type="ECO:0000256" key="6">
    <source>
        <dbReference type="ARBA" id="ARBA00022692"/>
    </source>
</evidence>
<evidence type="ECO:0000256" key="15">
    <source>
        <dbReference type="RuleBase" id="RU003357"/>
    </source>
</evidence>
<dbReference type="eggNOG" id="COG4773">
    <property type="taxonomic scope" value="Bacteria"/>
</dbReference>
<proteinExistence type="inferred from homology"/>
<evidence type="ECO:0000256" key="9">
    <source>
        <dbReference type="ARBA" id="ARBA00023065"/>
    </source>
</evidence>
<dbReference type="HOGENOM" id="CLU_008287_9_0_4"/>
<evidence type="ECO:0000256" key="1">
    <source>
        <dbReference type="ARBA" id="ARBA00004571"/>
    </source>
</evidence>
<dbReference type="AlphaFoldDB" id="Q2L2C4"/>
<evidence type="ECO:0000256" key="12">
    <source>
        <dbReference type="ARBA" id="ARBA00023170"/>
    </source>
</evidence>
<keyword evidence="13 14" id="KW-0998">Cell outer membrane</keyword>
<keyword evidence="7 16" id="KW-0732">Signal</keyword>
<keyword evidence="11 14" id="KW-0472">Membrane</keyword>
<evidence type="ECO:0000313" key="19">
    <source>
        <dbReference type="Proteomes" id="UP000001977"/>
    </source>
</evidence>
<name>Q2L2C4_BORA1</name>
<dbReference type="SMART" id="SM00965">
    <property type="entry name" value="STN"/>
    <property type="match status" value="1"/>
</dbReference>
<evidence type="ECO:0000256" key="5">
    <source>
        <dbReference type="ARBA" id="ARBA00022496"/>
    </source>
</evidence>
<comment type="subcellular location">
    <subcellularLocation>
        <location evidence="1 14">Cell outer membrane</location>
        <topology evidence="1 14">Multi-pass membrane protein</topology>
    </subcellularLocation>
</comment>
<keyword evidence="3 14" id="KW-0813">Transport</keyword>
<evidence type="ECO:0000313" key="18">
    <source>
        <dbReference type="EMBL" id="CAJ48817.1"/>
    </source>
</evidence>
<comment type="similarity">
    <text evidence="2 14 15">Belongs to the TonB-dependent receptor family.</text>
</comment>
<evidence type="ECO:0000256" key="16">
    <source>
        <dbReference type="SAM" id="SignalP"/>
    </source>
</evidence>
<dbReference type="Gene3D" id="3.55.50.30">
    <property type="match status" value="1"/>
</dbReference>
<accession>Q2L2C4</accession>
<evidence type="ECO:0000256" key="14">
    <source>
        <dbReference type="PROSITE-ProRule" id="PRU01360"/>
    </source>
</evidence>
<evidence type="ECO:0000256" key="2">
    <source>
        <dbReference type="ARBA" id="ARBA00009810"/>
    </source>
</evidence>
<dbReference type="InterPro" id="IPR037066">
    <property type="entry name" value="Plug_dom_sf"/>
</dbReference>
<evidence type="ECO:0000256" key="13">
    <source>
        <dbReference type="ARBA" id="ARBA00023237"/>
    </source>
</evidence>
<keyword evidence="6 14" id="KW-0812">Transmembrane</keyword>
<dbReference type="EMBL" id="AM167904">
    <property type="protein sequence ID" value="CAJ48817.1"/>
    <property type="molecule type" value="Genomic_DNA"/>
</dbReference>
<dbReference type="PANTHER" id="PTHR32552:SF68">
    <property type="entry name" value="FERRICHROME OUTER MEMBRANE TRANSPORTER_PHAGE RECEPTOR"/>
    <property type="match status" value="1"/>
</dbReference>
<dbReference type="STRING" id="360910.BAV1209"/>
<dbReference type="GO" id="GO:0009279">
    <property type="term" value="C:cell outer membrane"/>
    <property type="evidence" value="ECO:0007669"/>
    <property type="project" value="UniProtKB-SubCell"/>
</dbReference>
<dbReference type="InterPro" id="IPR000531">
    <property type="entry name" value="Beta-barrel_TonB"/>
</dbReference>
<dbReference type="Gene3D" id="2.170.130.10">
    <property type="entry name" value="TonB-dependent receptor, plug domain"/>
    <property type="match status" value="1"/>
</dbReference>
<dbReference type="SUPFAM" id="SSF56935">
    <property type="entry name" value="Porins"/>
    <property type="match status" value="1"/>
</dbReference>
<dbReference type="NCBIfam" id="TIGR01783">
    <property type="entry name" value="TonB-siderophor"/>
    <property type="match status" value="1"/>
</dbReference>
<dbReference type="Pfam" id="PF07715">
    <property type="entry name" value="Plug"/>
    <property type="match status" value="1"/>
</dbReference>
<dbReference type="Proteomes" id="UP000001977">
    <property type="component" value="Chromosome"/>
</dbReference>
<dbReference type="InterPro" id="IPR012910">
    <property type="entry name" value="Plug_dom"/>
</dbReference>
<feature type="chain" id="PRO_5004211971" evidence="16">
    <location>
        <begin position="36"/>
        <end position="821"/>
    </location>
</feature>
<dbReference type="FunFam" id="2.170.130.10:FF:000001">
    <property type="entry name" value="Catecholate siderophore TonB-dependent receptor"/>
    <property type="match status" value="1"/>
</dbReference>
<reference evidence="18 19" key="1">
    <citation type="journal article" date="2006" name="J. Bacteriol.">
        <title>Comparison of the genome sequence of the poultry pathogen Bordetella avium with those of B. bronchiseptica, B. pertussis, and B. parapertussis reveals extensive diversity in surface structures associated with host interaction.</title>
        <authorList>
            <person name="Sebaihia M."/>
            <person name="Preston A."/>
            <person name="Maskell D.J."/>
            <person name="Kuzmiak H."/>
            <person name="Connell T.D."/>
            <person name="King N.D."/>
            <person name="Orndorff P.E."/>
            <person name="Miyamoto D.M."/>
            <person name="Thomson N.R."/>
            <person name="Harris D."/>
            <person name="Goble A."/>
            <person name="Lord A."/>
            <person name="Murphy L."/>
            <person name="Quail M.A."/>
            <person name="Rutter S."/>
            <person name="Squares R."/>
            <person name="Squares S."/>
            <person name="Woodward J."/>
            <person name="Parkhill J."/>
            <person name="Temple L.M."/>
        </authorList>
    </citation>
    <scope>NUCLEOTIDE SEQUENCE [LARGE SCALE GENOMIC DNA]</scope>
    <source>
        <strain evidence="18 19">197N</strain>
    </source>
</reference>
<dbReference type="InterPro" id="IPR011662">
    <property type="entry name" value="Secretin/TonB_short_N"/>
</dbReference>
<dbReference type="GO" id="GO:0038023">
    <property type="term" value="F:signaling receptor activity"/>
    <property type="evidence" value="ECO:0007669"/>
    <property type="project" value="InterPro"/>
</dbReference>
<evidence type="ECO:0000256" key="3">
    <source>
        <dbReference type="ARBA" id="ARBA00022448"/>
    </source>
</evidence>
<dbReference type="Pfam" id="PF00593">
    <property type="entry name" value="TonB_dep_Rec_b-barrel"/>
    <property type="match status" value="1"/>
</dbReference>
<evidence type="ECO:0000256" key="11">
    <source>
        <dbReference type="ARBA" id="ARBA00023136"/>
    </source>
</evidence>
<sequence length="821" mass="89644">VLSILFVSRRQRVAQRVLAASLAFSGGLLAPAAGAQTAVGSYDIAAGPLAEALTRYAQARGVVLSFEPSRLRGLSSPGLKGEYGVAEGFARLLAGSGMQARQGADRVWTIHAAPQHGTQTLAPIAVTTMDSALMPTVGYVAKASMTATKTDTPLIETPQSVSVVTREQIREQGAHTLNQVLRYTAGVTPESRGATATRLDQFTVRGFSASSYLDGMRVFGGRDALPQVDAYRLERVDIIKGPSSVLYGQGGPGGVVNQVSKRPLDERLNEIELQAGNFHHRRVNMDFGGPIDEGGEFLYRLTGSAYGADGQVEHTKEKRYFIAPAFTWRPNADTSLTLLANFQRDPDMGSYGALPAMRTVLSAPDGRKLPSNFYDGDANFEESDRRSHSLGYVFEHRFNDTVKVSQSLRYLHSEGVYRSVYGASTNYYGYTGPDYRYQKRASIATDVDVDALTLDNNLQANFNTGPLAHTLLFGFDYQHVRTNTLAGYGTAPSLDVFNPDNSMTIAVPAYSSDQTQRQVQTGLYAQDQIKLDRLSLVLGGRYDWARTHTGTDNLATGRHSSSALAAEAFTGRAGVIYNFDNGLAPYASYSESFEPQSGAGWNNSPFKPIKGKQYEMGLKYQPPGSNTLITLAAFDIRRSNMLTTDPDPSHMCGTGRCNVQAGEVRTQGFELEGKAEPLRGLSVTAAYTYLDNRYEKANPNAVGFNLQGKRPYGVPEHQASVWTRYQLQEGPLAGLGVGAGVRYLGSSWGNDKNTFKVPSATLVDLMLDYDLGRLTASLKGMQVALNVSNLFNKEYVASCYDDSWCWYGYQRSVKASLRYRW</sequence>
<dbReference type="GO" id="GO:0015891">
    <property type="term" value="P:siderophore transport"/>
    <property type="evidence" value="ECO:0007669"/>
    <property type="project" value="InterPro"/>
</dbReference>
<evidence type="ECO:0000256" key="4">
    <source>
        <dbReference type="ARBA" id="ARBA00022452"/>
    </source>
</evidence>
<evidence type="ECO:0000256" key="10">
    <source>
        <dbReference type="ARBA" id="ARBA00023077"/>
    </source>
</evidence>
<dbReference type="Gene3D" id="2.40.170.20">
    <property type="entry name" value="TonB-dependent receptor, beta-barrel domain"/>
    <property type="match status" value="1"/>
</dbReference>
<dbReference type="PANTHER" id="PTHR32552">
    <property type="entry name" value="FERRICHROME IRON RECEPTOR-RELATED"/>
    <property type="match status" value="1"/>
</dbReference>
<protein>
    <submittedName>
        <fullName evidence="18">TonB-dependent siderophore receptor</fullName>
    </submittedName>
</protein>
<dbReference type="PROSITE" id="PS52016">
    <property type="entry name" value="TONB_DEPENDENT_REC_3"/>
    <property type="match status" value="1"/>
</dbReference>
<feature type="signal peptide" evidence="16">
    <location>
        <begin position="1"/>
        <end position="35"/>
    </location>
</feature>
<organism evidence="18 19">
    <name type="scientific">Bordetella avium (strain 197N)</name>
    <dbReference type="NCBI Taxonomy" id="360910"/>
    <lineage>
        <taxon>Bacteria</taxon>
        <taxon>Pseudomonadati</taxon>
        <taxon>Pseudomonadota</taxon>
        <taxon>Betaproteobacteria</taxon>
        <taxon>Burkholderiales</taxon>
        <taxon>Alcaligenaceae</taxon>
        <taxon>Bordetella</taxon>
    </lineage>
</organism>
<dbReference type="KEGG" id="bav:BAV1209"/>
<dbReference type="InterPro" id="IPR036942">
    <property type="entry name" value="Beta-barrel_TonB_sf"/>
</dbReference>
<dbReference type="CDD" id="cd01347">
    <property type="entry name" value="ligand_gated_channel"/>
    <property type="match status" value="1"/>
</dbReference>
<evidence type="ECO:0000259" key="17">
    <source>
        <dbReference type="SMART" id="SM00965"/>
    </source>
</evidence>
<keyword evidence="9" id="KW-0406">Ion transport</keyword>
<keyword evidence="5" id="KW-0410">Iron transport</keyword>
<dbReference type="InterPro" id="IPR039426">
    <property type="entry name" value="TonB-dep_rcpt-like"/>
</dbReference>
<dbReference type="FunFam" id="2.40.170.20:FF:000005">
    <property type="entry name" value="TonB-dependent siderophore receptor"/>
    <property type="match status" value="1"/>
</dbReference>
<keyword evidence="12 18" id="KW-0675">Receptor</keyword>
<keyword evidence="8" id="KW-0408">Iron</keyword>
<keyword evidence="4 14" id="KW-1134">Transmembrane beta strand</keyword>